<accession>A0A834KD42</accession>
<organism evidence="1 2">
    <name type="scientific">Vespula vulgaris</name>
    <name type="common">Yellow jacket</name>
    <name type="synonym">Wasp</name>
    <dbReference type="NCBI Taxonomy" id="7454"/>
    <lineage>
        <taxon>Eukaryota</taxon>
        <taxon>Metazoa</taxon>
        <taxon>Ecdysozoa</taxon>
        <taxon>Arthropoda</taxon>
        <taxon>Hexapoda</taxon>
        <taxon>Insecta</taxon>
        <taxon>Pterygota</taxon>
        <taxon>Neoptera</taxon>
        <taxon>Endopterygota</taxon>
        <taxon>Hymenoptera</taxon>
        <taxon>Apocrita</taxon>
        <taxon>Aculeata</taxon>
        <taxon>Vespoidea</taxon>
        <taxon>Vespidae</taxon>
        <taxon>Vespinae</taxon>
        <taxon>Vespula</taxon>
    </lineage>
</organism>
<evidence type="ECO:0000313" key="2">
    <source>
        <dbReference type="Proteomes" id="UP000614350"/>
    </source>
</evidence>
<keyword evidence="2" id="KW-1185">Reference proteome</keyword>
<sequence>MDPGDPREREEDAYAGYLRVRYLREPAGLSVRPGYLTTLSSKCLRFSNDVAVAVAVAVAVDGVGVGVSSNDEHQPPWACFVVTSMVKTTTMTKRTLTMFREF</sequence>
<comment type="caution">
    <text evidence="1">The sequence shown here is derived from an EMBL/GenBank/DDBJ whole genome shotgun (WGS) entry which is preliminary data.</text>
</comment>
<dbReference type="AlphaFoldDB" id="A0A834KD42"/>
<evidence type="ECO:0000313" key="1">
    <source>
        <dbReference type="EMBL" id="KAF7404518.1"/>
    </source>
</evidence>
<reference evidence="1" key="1">
    <citation type="journal article" date="2020" name="G3 (Bethesda)">
        <title>High-Quality Assemblies for Three Invasive Social Wasps from the &lt;i&gt;Vespula&lt;/i&gt; Genus.</title>
        <authorList>
            <person name="Harrop T.W.R."/>
            <person name="Guhlin J."/>
            <person name="McLaughlin G.M."/>
            <person name="Permina E."/>
            <person name="Stockwell P."/>
            <person name="Gilligan J."/>
            <person name="Le Lec M.F."/>
            <person name="Gruber M.A.M."/>
            <person name="Quinn O."/>
            <person name="Lovegrove M."/>
            <person name="Duncan E.J."/>
            <person name="Remnant E.J."/>
            <person name="Van Eeckhoven J."/>
            <person name="Graham B."/>
            <person name="Knapp R.A."/>
            <person name="Langford K.W."/>
            <person name="Kronenberg Z."/>
            <person name="Press M.O."/>
            <person name="Eacker S.M."/>
            <person name="Wilson-Rankin E.E."/>
            <person name="Purcell J."/>
            <person name="Lester P.J."/>
            <person name="Dearden P.K."/>
        </authorList>
    </citation>
    <scope>NUCLEOTIDE SEQUENCE</scope>
    <source>
        <strain evidence="1">Marl-1</strain>
    </source>
</reference>
<name>A0A834KD42_VESVU</name>
<protein>
    <submittedName>
        <fullName evidence="1">Uncharacterized protein</fullName>
    </submittedName>
</protein>
<dbReference type="Proteomes" id="UP000614350">
    <property type="component" value="Unassembled WGS sequence"/>
</dbReference>
<gene>
    <name evidence="1" type="ORF">HZH66_003424</name>
</gene>
<dbReference type="EMBL" id="JACSEA010000003">
    <property type="protein sequence ID" value="KAF7404518.1"/>
    <property type="molecule type" value="Genomic_DNA"/>
</dbReference>
<proteinExistence type="predicted"/>